<dbReference type="PANTHER" id="PTHR45695:SF9">
    <property type="entry name" value="LEUCOKININ RECEPTOR"/>
    <property type="match status" value="1"/>
</dbReference>
<feature type="transmembrane region" description="Helical" evidence="8">
    <location>
        <begin position="203"/>
        <end position="229"/>
    </location>
</feature>
<keyword evidence="10" id="KW-1185">Reference proteome</keyword>
<dbReference type="Gene3D" id="1.20.1070.10">
    <property type="entry name" value="Rhodopsin 7-helix transmembrane proteins"/>
    <property type="match status" value="1"/>
</dbReference>
<gene>
    <name evidence="11" type="primary">LOC117347565</name>
</gene>
<feature type="transmembrane region" description="Helical" evidence="8">
    <location>
        <begin position="161"/>
        <end position="180"/>
    </location>
</feature>
<evidence type="ECO:0000259" key="9">
    <source>
        <dbReference type="PROSITE" id="PS50262"/>
    </source>
</evidence>
<keyword evidence="7" id="KW-0807">Transducer</keyword>
<name>A0A6P8PG13_GEOSA</name>
<evidence type="ECO:0000256" key="8">
    <source>
        <dbReference type="SAM" id="Phobius"/>
    </source>
</evidence>
<feature type="transmembrane region" description="Helical" evidence="8">
    <location>
        <begin position="125"/>
        <end position="145"/>
    </location>
</feature>
<dbReference type="KEGG" id="gsh:117347565"/>
<feature type="transmembrane region" description="Helical" evidence="8">
    <location>
        <begin position="82"/>
        <end position="105"/>
    </location>
</feature>
<reference evidence="11" key="1">
    <citation type="submission" date="2025-08" db="UniProtKB">
        <authorList>
            <consortium name="RefSeq"/>
        </authorList>
    </citation>
    <scope>IDENTIFICATION</scope>
</reference>
<feature type="transmembrane region" description="Helical" evidence="8">
    <location>
        <begin position="285"/>
        <end position="313"/>
    </location>
</feature>
<feature type="domain" description="G-protein coupled receptors family 1 profile" evidence="9">
    <location>
        <begin position="55"/>
        <end position="310"/>
    </location>
</feature>
<dbReference type="Proteomes" id="UP000515159">
    <property type="component" value="Chromosome 13"/>
</dbReference>
<evidence type="ECO:0000313" key="10">
    <source>
        <dbReference type="Proteomes" id="UP000515159"/>
    </source>
</evidence>
<keyword evidence="3 8" id="KW-1133">Transmembrane helix</keyword>
<dbReference type="CDD" id="cd00637">
    <property type="entry name" value="7tm_classA_rhodopsin-like"/>
    <property type="match status" value="1"/>
</dbReference>
<evidence type="ECO:0000256" key="5">
    <source>
        <dbReference type="ARBA" id="ARBA00023136"/>
    </source>
</evidence>
<accession>A0A6P8PG13</accession>
<keyword evidence="6" id="KW-0675">Receptor</keyword>
<dbReference type="InParanoid" id="A0A6P8PG13"/>
<feature type="transmembrane region" description="Helical" evidence="8">
    <location>
        <begin position="252"/>
        <end position="273"/>
    </location>
</feature>
<organism evidence="10 11">
    <name type="scientific">Geotrypetes seraphini</name>
    <name type="common">Gaboon caecilian</name>
    <name type="synonym">Caecilia seraphini</name>
    <dbReference type="NCBI Taxonomy" id="260995"/>
    <lineage>
        <taxon>Eukaryota</taxon>
        <taxon>Metazoa</taxon>
        <taxon>Chordata</taxon>
        <taxon>Craniata</taxon>
        <taxon>Vertebrata</taxon>
        <taxon>Euteleostomi</taxon>
        <taxon>Amphibia</taxon>
        <taxon>Gymnophiona</taxon>
        <taxon>Geotrypetes</taxon>
    </lineage>
</organism>
<keyword evidence="4" id="KW-0297">G-protein coupled receptor</keyword>
<evidence type="ECO:0000256" key="7">
    <source>
        <dbReference type="ARBA" id="ARBA00023224"/>
    </source>
</evidence>
<evidence type="ECO:0000256" key="2">
    <source>
        <dbReference type="ARBA" id="ARBA00022692"/>
    </source>
</evidence>
<dbReference type="OrthoDB" id="10044919at2759"/>
<dbReference type="GO" id="GO:0005886">
    <property type="term" value="C:plasma membrane"/>
    <property type="evidence" value="ECO:0007669"/>
    <property type="project" value="TreeGrafter"/>
</dbReference>
<proteinExistence type="predicted"/>
<evidence type="ECO:0000313" key="11">
    <source>
        <dbReference type="RefSeq" id="XP_033774551.1"/>
    </source>
</evidence>
<evidence type="ECO:0000256" key="4">
    <source>
        <dbReference type="ARBA" id="ARBA00023040"/>
    </source>
</evidence>
<dbReference type="SUPFAM" id="SSF81321">
    <property type="entry name" value="Family A G protein-coupled receptor-like"/>
    <property type="match status" value="1"/>
</dbReference>
<keyword evidence="5 8" id="KW-0472">Membrane</keyword>
<sequence>MKPVAINETLLTCNNSAGALPVPTGHLNLYSSLVTQIRYAIALCLGLVFLLGITGNVLMLLVLIDNLRNTSSSPISTMTSTFMANVTISDMIFLLYNVPVMLLSFTFKEWKLGSAVCISNQGTSTWTMFCSFYTMVATSMLRYLAVVHPQWNLSSSKRQRFVLVTLMWLLSFLVSVPNWLSQEVVAIEGVTYCVFCMNKAQRFLYFILFGSVALLPALLLMVGCYWEIIRSLWCYHKNMLHAQSRIHKNRKVTVNITIVVVVFVVMWIPYWVLTCLSAFHKLPQRLIVFVMSSLSTLLAYANCCVSPLLYFVLSDQFRMGLWKLLKGQQRNSRPRQMYWIKTASTQTKNTAAS</sequence>
<dbReference type="PANTHER" id="PTHR45695">
    <property type="entry name" value="LEUCOKININ RECEPTOR-RELATED"/>
    <property type="match status" value="1"/>
</dbReference>
<feature type="transmembrane region" description="Helical" evidence="8">
    <location>
        <begin position="37"/>
        <end position="62"/>
    </location>
</feature>
<evidence type="ECO:0000256" key="6">
    <source>
        <dbReference type="ARBA" id="ARBA00023170"/>
    </source>
</evidence>
<dbReference type="InterPro" id="IPR017452">
    <property type="entry name" value="GPCR_Rhodpsn_7TM"/>
</dbReference>
<comment type="subcellular location">
    <subcellularLocation>
        <location evidence="1">Membrane</location>
        <topology evidence="1">Multi-pass membrane protein</topology>
    </subcellularLocation>
</comment>
<dbReference type="PROSITE" id="PS50262">
    <property type="entry name" value="G_PROTEIN_RECEP_F1_2"/>
    <property type="match status" value="1"/>
</dbReference>
<keyword evidence="2 8" id="KW-0812">Transmembrane</keyword>
<dbReference type="RefSeq" id="XP_033774551.1">
    <property type="nucleotide sequence ID" value="XM_033918660.1"/>
</dbReference>
<evidence type="ECO:0000256" key="1">
    <source>
        <dbReference type="ARBA" id="ARBA00004141"/>
    </source>
</evidence>
<protein>
    <submittedName>
        <fullName evidence="11">Galanin receptor type 2-like</fullName>
    </submittedName>
</protein>
<evidence type="ECO:0000256" key="3">
    <source>
        <dbReference type="ARBA" id="ARBA00022989"/>
    </source>
</evidence>
<dbReference type="Pfam" id="PF00001">
    <property type="entry name" value="7tm_1"/>
    <property type="match status" value="1"/>
</dbReference>
<dbReference type="GO" id="GO:0004930">
    <property type="term" value="F:G protein-coupled receptor activity"/>
    <property type="evidence" value="ECO:0007669"/>
    <property type="project" value="UniProtKB-KW"/>
</dbReference>
<dbReference type="GeneID" id="117347565"/>
<dbReference type="AlphaFoldDB" id="A0A6P8PG13"/>
<dbReference type="PRINTS" id="PR00237">
    <property type="entry name" value="GPCRRHODOPSN"/>
</dbReference>
<dbReference type="InterPro" id="IPR000276">
    <property type="entry name" value="GPCR_Rhodpsn"/>
</dbReference>